<keyword evidence="2" id="KW-0169">Cobalamin biosynthesis</keyword>
<dbReference type="EC" id="1.3.1.54" evidence="4"/>
<name>D3E2I1_METRM</name>
<evidence type="ECO:0000256" key="3">
    <source>
        <dbReference type="ARBA" id="ARBA00023002"/>
    </source>
</evidence>
<dbReference type="GeneID" id="8770542"/>
<evidence type="ECO:0000313" key="5">
    <source>
        <dbReference type="Proteomes" id="UP000008680"/>
    </source>
</evidence>
<comment type="pathway">
    <text evidence="1">Cofactor biosynthesis; adenosylcobalamin biosynthesis.</text>
</comment>
<reference evidence="4 5" key="1">
    <citation type="journal article" date="2010" name="PLoS ONE">
        <title>The genome sequence of the rumen methanogen Methanobrevibacter ruminantium reveals new possibilities for controlling ruminant methane emissions.</title>
        <authorList>
            <person name="Leahy S.C."/>
            <person name="Kelly W.J."/>
            <person name="Altermann E."/>
            <person name="Ronimus R.S."/>
            <person name="Yeoman C.J."/>
            <person name="Pacheco D.M."/>
            <person name="Li D."/>
            <person name="Kong Z."/>
            <person name="McTavish S."/>
            <person name="Sang C."/>
            <person name="Lambie S.C."/>
            <person name="Janssen P.H."/>
            <person name="Dey D."/>
            <person name="Attwood G.T."/>
        </authorList>
    </citation>
    <scope>NUCLEOTIDE SEQUENCE [LARGE SCALE GENOMIC DNA]</scope>
    <source>
        <strain evidence="5">ATCC 35063 / DSM 1093 / JCM 13430 / OCM 146 / M1</strain>
    </source>
</reference>
<dbReference type="Pfam" id="PF02571">
    <property type="entry name" value="CbiJ"/>
    <property type="match status" value="1"/>
</dbReference>
<dbReference type="PATRIC" id="fig|634498.28.peg.892"/>
<accession>D3E2I1</accession>
<gene>
    <name evidence="4" type="primary">cbiJ</name>
    <name evidence="4" type="ordered locus">mru_0891</name>
</gene>
<dbReference type="PROSITE" id="PS51014">
    <property type="entry name" value="COBK_CBIJ"/>
    <property type="match status" value="1"/>
</dbReference>
<dbReference type="Proteomes" id="UP000008680">
    <property type="component" value="Chromosome"/>
</dbReference>
<evidence type="ECO:0000313" key="4">
    <source>
        <dbReference type="EMBL" id="ADC46742.1"/>
    </source>
</evidence>
<dbReference type="AlphaFoldDB" id="D3E2I1"/>
<dbReference type="GO" id="GO:0016994">
    <property type="term" value="F:precorrin-6A reductase activity"/>
    <property type="evidence" value="ECO:0007669"/>
    <property type="project" value="UniProtKB-EC"/>
</dbReference>
<dbReference type="HOGENOM" id="CLU_068627_0_0_2"/>
<dbReference type="UniPathway" id="UPA00148"/>
<dbReference type="EMBL" id="CP001719">
    <property type="protein sequence ID" value="ADC46742.1"/>
    <property type="molecule type" value="Genomic_DNA"/>
</dbReference>
<dbReference type="RefSeq" id="WP_012955693.1">
    <property type="nucleotide sequence ID" value="NC_013790.1"/>
</dbReference>
<dbReference type="PANTHER" id="PTHR36925:SF1">
    <property type="entry name" value="COBALT-PRECORRIN-6A REDUCTASE"/>
    <property type="match status" value="1"/>
</dbReference>
<dbReference type="eggNOG" id="arCOG04852">
    <property type="taxonomic scope" value="Archaea"/>
</dbReference>
<sequence length="252" mass="28154">MHKIVLFGGTTEGRLLTEFLSQNKVPSIVCVATEYGEKVLDYEPPVIVQPKRLKPGPMRKLFQEEQTEFVFDATHPYATEISKHIKEACDEMGIEYIRVLRESIEIEGTTKVSSMDDLIDYLNQTEGLIFSSMGAKEAEALTALENFPERVYLRMLPSPEGIGHCLDLGYPMKNLCGMQGPFSKEFNMAQFKEIGADILVTKESGNVGGFLEKTDAAKECGMEVVVLSRLLNEEGISVEEAKDAIMSKCLRR</sequence>
<dbReference type="OrthoDB" id="6027at2157"/>
<keyword evidence="3 4" id="KW-0560">Oxidoreductase</keyword>
<dbReference type="STRING" id="634498.mru_0891"/>
<evidence type="ECO:0000256" key="2">
    <source>
        <dbReference type="ARBA" id="ARBA00022573"/>
    </source>
</evidence>
<keyword evidence="5" id="KW-1185">Reference proteome</keyword>
<dbReference type="KEGG" id="mru:mru_0891"/>
<dbReference type="NCBIfam" id="TIGR00715">
    <property type="entry name" value="precor6x_red"/>
    <property type="match status" value="1"/>
</dbReference>
<dbReference type="InterPro" id="IPR003723">
    <property type="entry name" value="Precorrin-6x_reduct"/>
</dbReference>
<proteinExistence type="predicted"/>
<dbReference type="PANTHER" id="PTHR36925">
    <property type="entry name" value="COBALT-PRECORRIN-6A REDUCTASE"/>
    <property type="match status" value="1"/>
</dbReference>
<protein>
    <submittedName>
        <fullName evidence="4">Precorrin-6x reductase CbiJ</fullName>
        <ecNumber evidence="4">1.3.1.54</ecNumber>
    </submittedName>
</protein>
<organism evidence="4 5">
    <name type="scientific">Methanobrevibacter ruminantium (strain ATCC 35063 / DSM 1093 / JCM 13430 / OCM 146 / M1)</name>
    <name type="common">Methanobacterium ruminantium</name>
    <dbReference type="NCBI Taxonomy" id="634498"/>
    <lineage>
        <taxon>Archaea</taxon>
        <taxon>Methanobacteriati</taxon>
        <taxon>Methanobacteriota</taxon>
        <taxon>Methanomada group</taxon>
        <taxon>Methanobacteria</taxon>
        <taxon>Methanobacteriales</taxon>
        <taxon>Methanobacteriaceae</taxon>
        <taxon>Methanobrevibacter</taxon>
    </lineage>
</organism>
<dbReference type="GO" id="GO:0009236">
    <property type="term" value="P:cobalamin biosynthetic process"/>
    <property type="evidence" value="ECO:0007669"/>
    <property type="project" value="UniProtKB-UniPathway"/>
</dbReference>
<evidence type="ECO:0000256" key="1">
    <source>
        <dbReference type="ARBA" id="ARBA00004953"/>
    </source>
</evidence>